<dbReference type="EMBL" id="CH408162">
    <property type="protein sequence ID" value="EDK41664.1"/>
    <property type="molecule type" value="Genomic_DNA"/>
</dbReference>
<dbReference type="FunCoup" id="A5DR61">
    <property type="interactions" value="831"/>
</dbReference>
<dbReference type="OMA" id="YMANAVN"/>
<organism evidence="8 9">
    <name type="scientific">Meyerozyma guilliermondii (strain ATCC 6260 / CBS 566 / DSM 6381 / JCM 1539 / NBRC 10279 / NRRL Y-324)</name>
    <name type="common">Yeast</name>
    <name type="synonym">Candida guilliermondii</name>
    <dbReference type="NCBI Taxonomy" id="294746"/>
    <lineage>
        <taxon>Eukaryota</taxon>
        <taxon>Fungi</taxon>
        <taxon>Dikarya</taxon>
        <taxon>Ascomycota</taxon>
        <taxon>Saccharomycotina</taxon>
        <taxon>Pichiomycetes</taxon>
        <taxon>Debaryomycetaceae</taxon>
        <taxon>Meyerozyma</taxon>
    </lineage>
</organism>
<keyword evidence="9" id="KW-1185">Reference proteome</keyword>
<dbReference type="AlphaFoldDB" id="A5DR61"/>
<dbReference type="Pfam" id="PF00724">
    <property type="entry name" value="Oxidored_FMN"/>
    <property type="match status" value="1"/>
</dbReference>
<evidence type="ECO:0000313" key="9">
    <source>
        <dbReference type="Proteomes" id="UP000001997"/>
    </source>
</evidence>
<dbReference type="InParanoid" id="A5DR61"/>
<reference evidence="8 9" key="1">
    <citation type="journal article" date="2009" name="Nature">
        <title>Evolution of pathogenicity and sexual reproduction in eight Candida genomes.</title>
        <authorList>
            <person name="Butler G."/>
            <person name="Rasmussen M.D."/>
            <person name="Lin M.F."/>
            <person name="Santos M.A."/>
            <person name="Sakthikumar S."/>
            <person name="Munro C.A."/>
            <person name="Rheinbay E."/>
            <person name="Grabherr M."/>
            <person name="Forche A."/>
            <person name="Reedy J.L."/>
            <person name="Agrafioti I."/>
            <person name="Arnaud M.B."/>
            <person name="Bates S."/>
            <person name="Brown A.J."/>
            <person name="Brunke S."/>
            <person name="Costanzo M.C."/>
            <person name="Fitzpatrick D.A."/>
            <person name="de Groot P.W."/>
            <person name="Harris D."/>
            <person name="Hoyer L.L."/>
            <person name="Hube B."/>
            <person name="Klis F.M."/>
            <person name="Kodira C."/>
            <person name="Lennard N."/>
            <person name="Logue M.E."/>
            <person name="Martin R."/>
            <person name="Neiman A.M."/>
            <person name="Nikolaou E."/>
            <person name="Quail M.A."/>
            <person name="Quinn J."/>
            <person name="Santos M.C."/>
            <person name="Schmitzberger F.F."/>
            <person name="Sherlock G."/>
            <person name="Shah P."/>
            <person name="Silverstein K.A."/>
            <person name="Skrzypek M.S."/>
            <person name="Soll D."/>
            <person name="Staggs R."/>
            <person name="Stansfield I."/>
            <person name="Stumpf M.P."/>
            <person name="Sudbery P.E."/>
            <person name="Srikantha T."/>
            <person name="Zeng Q."/>
            <person name="Berman J."/>
            <person name="Berriman M."/>
            <person name="Heitman J."/>
            <person name="Gow N.A."/>
            <person name="Lorenz M.C."/>
            <person name="Birren B.W."/>
            <person name="Kellis M."/>
            <person name="Cuomo C.A."/>
        </authorList>
    </citation>
    <scope>NUCLEOTIDE SEQUENCE [LARGE SCALE GENOMIC DNA]</scope>
    <source>
        <strain evidence="9">ATCC 6260 / CBS 566 / DSM 6381 / JCM 1539 / NBRC 10279 / NRRL Y-324</strain>
    </source>
</reference>
<dbReference type="SMR" id="A5DR61"/>
<dbReference type="HOGENOM" id="CLU_012153_0_0_1"/>
<evidence type="ECO:0000256" key="4">
    <source>
        <dbReference type="ARBA" id="ARBA00056646"/>
    </source>
</evidence>
<evidence type="ECO:0000259" key="7">
    <source>
        <dbReference type="Pfam" id="PF00724"/>
    </source>
</evidence>
<evidence type="ECO:0000256" key="5">
    <source>
        <dbReference type="ARBA" id="ARBA00067604"/>
    </source>
</evidence>
<dbReference type="VEuPathDB" id="FungiDB:PGUG_05762"/>
<dbReference type="GO" id="GO:0042562">
    <property type="term" value="F:hormone binding"/>
    <property type="evidence" value="ECO:0007669"/>
    <property type="project" value="UniProtKB-ARBA"/>
</dbReference>
<proteinExistence type="inferred from homology"/>
<dbReference type="Gene3D" id="3.20.20.70">
    <property type="entry name" value="Aldolase class I"/>
    <property type="match status" value="1"/>
</dbReference>
<evidence type="ECO:0000256" key="3">
    <source>
        <dbReference type="ARBA" id="ARBA00022643"/>
    </source>
</evidence>
<evidence type="ECO:0000313" key="8">
    <source>
        <dbReference type="EMBL" id="EDK41664.1"/>
    </source>
</evidence>
<sequence>MSVNISPLGDTKVFQPIKLGKNTLSHRVFFPPTTRTRSVEDHTPSNLAVKYYDERSKFPGTLIISEGTFPFAQGGLYEGVPGIYTEKHVKAWKHIVEKIHENKSFAAIQLWNLGRTGDPALLKDAGLPFLAPSALYYDEDSKKAAEKAGNPLRAMTEEEIKHMIYDQYGQAAKNSLEAGFDYIELHAAHGYLLHEFLEESSNKRTDKYGGSIENRARFVLELVDHMISIVGAERLGIRISPWAAFQGMEGANGSIHPVTTYSYLVHELEKRAKAGNRLAYISLVEPRVAGNLDVEEKDQVGSNDFVKELWNGTILQAGNYTYDAPKFGQLLDDVSDDRTLVGFSRYFISNPDLISRLQKGHELSPYERPTFYGRSDFGYNDYPKYGKKREDAEVAKKRVPEELLVQ</sequence>
<dbReference type="FunFam" id="3.20.20.70:FF:000138">
    <property type="entry name" value="NADPH dehydrogenase 1"/>
    <property type="match status" value="1"/>
</dbReference>
<feature type="domain" description="NADH:flavin oxidoreductase/NADH oxidase N-terminal" evidence="7">
    <location>
        <begin position="12"/>
        <end position="362"/>
    </location>
</feature>
<dbReference type="Proteomes" id="UP000001997">
    <property type="component" value="Unassembled WGS sequence"/>
</dbReference>
<protein>
    <recommendedName>
        <fullName evidence="5">Probable NADPH dehydrogenase</fullName>
    </recommendedName>
    <alternativeName>
        <fullName evidence="6">Estrogen-binding protein</fullName>
    </alternativeName>
</protein>
<gene>
    <name evidence="8" type="ORF">PGUG_05762</name>
</gene>
<dbReference type="eggNOG" id="KOG0134">
    <property type="taxonomic scope" value="Eukaryota"/>
</dbReference>
<dbReference type="InterPro" id="IPR013785">
    <property type="entry name" value="Aldolase_TIM"/>
</dbReference>
<keyword evidence="3" id="KW-0288">FMN</keyword>
<dbReference type="KEGG" id="pgu:PGUG_05762"/>
<dbReference type="GO" id="GO:0003959">
    <property type="term" value="F:NADPH dehydrogenase activity"/>
    <property type="evidence" value="ECO:0007669"/>
    <property type="project" value="TreeGrafter"/>
</dbReference>
<keyword evidence="3" id="KW-0285">Flavoprotein</keyword>
<comment type="function">
    <text evidence="4">Oxidoreductase that binds mammalian estrogens with high affinity.</text>
</comment>
<comment type="cofactor">
    <cofactor evidence="1">
        <name>FMN</name>
        <dbReference type="ChEBI" id="CHEBI:58210"/>
    </cofactor>
</comment>
<accession>A5DR61</accession>
<dbReference type="InterPro" id="IPR045247">
    <property type="entry name" value="Oye-like"/>
</dbReference>
<dbReference type="PANTHER" id="PTHR22893:SF91">
    <property type="entry name" value="NADPH DEHYDROGENASE 2-RELATED"/>
    <property type="match status" value="1"/>
</dbReference>
<dbReference type="GO" id="GO:0010181">
    <property type="term" value="F:FMN binding"/>
    <property type="evidence" value="ECO:0007669"/>
    <property type="project" value="InterPro"/>
</dbReference>
<dbReference type="PANTHER" id="PTHR22893">
    <property type="entry name" value="NADH OXIDOREDUCTASE-RELATED"/>
    <property type="match status" value="1"/>
</dbReference>
<evidence type="ECO:0000256" key="2">
    <source>
        <dbReference type="ARBA" id="ARBA00005979"/>
    </source>
</evidence>
<evidence type="ECO:0000256" key="1">
    <source>
        <dbReference type="ARBA" id="ARBA00001917"/>
    </source>
</evidence>
<dbReference type="CDD" id="cd02933">
    <property type="entry name" value="OYE_like_FMN"/>
    <property type="match status" value="1"/>
</dbReference>
<dbReference type="InterPro" id="IPR001155">
    <property type="entry name" value="OxRdtase_FMN_N"/>
</dbReference>
<dbReference type="SUPFAM" id="SSF51395">
    <property type="entry name" value="FMN-linked oxidoreductases"/>
    <property type="match status" value="1"/>
</dbReference>
<comment type="similarity">
    <text evidence="2">Belongs to the NADH:flavin oxidoreductase/NADH oxidase family.</text>
</comment>
<dbReference type="GeneID" id="5123856"/>
<evidence type="ECO:0000256" key="6">
    <source>
        <dbReference type="ARBA" id="ARBA00075326"/>
    </source>
</evidence>
<dbReference type="OrthoDB" id="276546at2759"/>
<dbReference type="RefSeq" id="XP_001481999.1">
    <property type="nucleotide sequence ID" value="XM_001481949.1"/>
</dbReference>
<name>A5DR61_PICGU</name>